<evidence type="ECO:0000313" key="2">
    <source>
        <dbReference type="Proteomes" id="UP000192578"/>
    </source>
</evidence>
<gene>
    <name evidence="1" type="ORF">BV898_17775</name>
</gene>
<organism evidence="1 2">
    <name type="scientific">Hypsibius exemplaris</name>
    <name type="common">Freshwater tardigrade</name>
    <dbReference type="NCBI Taxonomy" id="2072580"/>
    <lineage>
        <taxon>Eukaryota</taxon>
        <taxon>Metazoa</taxon>
        <taxon>Ecdysozoa</taxon>
        <taxon>Tardigrada</taxon>
        <taxon>Eutardigrada</taxon>
        <taxon>Parachela</taxon>
        <taxon>Hypsibioidea</taxon>
        <taxon>Hypsibiidae</taxon>
        <taxon>Hypsibius</taxon>
    </lineage>
</organism>
<dbReference type="OrthoDB" id="10060522at2759"/>
<dbReference type="Pfam" id="PF24569">
    <property type="entry name" value="CFAP161"/>
    <property type="match status" value="1"/>
</dbReference>
<dbReference type="SUPFAM" id="SSF82109">
    <property type="entry name" value="MIR domain"/>
    <property type="match status" value="1"/>
</dbReference>
<reference evidence="2" key="1">
    <citation type="submission" date="2017-01" db="EMBL/GenBank/DDBJ databases">
        <title>Comparative genomics of anhydrobiosis in the tardigrade Hypsibius dujardini.</title>
        <authorList>
            <person name="Yoshida Y."/>
            <person name="Koutsovoulos G."/>
            <person name="Laetsch D."/>
            <person name="Stevens L."/>
            <person name="Kumar S."/>
            <person name="Horikawa D."/>
            <person name="Ishino K."/>
            <person name="Komine S."/>
            <person name="Tomita M."/>
            <person name="Blaxter M."/>
            <person name="Arakawa K."/>
        </authorList>
    </citation>
    <scope>NUCLEOTIDE SEQUENCE [LARGE SCALE GENOMIC DNA]</scope>
    <source>
        <strain evidence="2">Z151</strain>
    </source>
</reference>
<name>A0A9X6NG52_HYPEX</name>
<proteinExistence type="predicted"/>
<dbReference type="AlphaFoldDB" id="A0A9X6NG52"/>
<dbReference type="PANTHER" id="PTHR24274">
    <property type="entry name" value="CILIA- AND FLAGELLA-ASSOCIATED PROTEIN 161"/>
    <property type="match status" value="1"/>
</dbReference>
<dbReference type="PANTHER" id="PTHR24274:SF1">
    <property type="entry name" value="CILIA- AND FLAGELLA-ASSOCIATED PROTEIN 161"/>
    <property type="match status" value="1"/>
</dbReference>
<dbReference type="Proteomes" id="UP000192578">
    <property type="component" value="Unassembled WGS sequence"/>
</dbReference>
<dbReference type="InterPro" id="IPR055325">
    <property type="entry name" value="CF161"/>
</dbReference>
<dbReference type="EMBL" id="MTYJ01000315">
    <property type="protein sequence ID" value="OWA53342.1"/>
    <property type="molecule type" value="Genomic_DNA"/>
</dbReference>
<evidence type="ECO:0000313" key="1">
    <source>
        <dbReference type="EMBL" id="OWA53342.1"/>
    </source>
</evidence>
<sequence length="358" mass="41763">MDPYRAPPPVWEMPKQPPLYDPRTLLGNWYERQALVVDLAEFDAAERTKRALDLDHRIYIHDESNKPYAETGPYEDGSLCFGDTIHLSCVGVVPPTGHSHDVETPAVAVDFHPTSVEDSGLARAYGSIKDAEPKGRSIFTIKSGDINRTEYPPRTKRVCYNEDVYLVSAIDWQGMEWRLTSALEHLYDINLAHRKQTVWLYPLLTKKSLWSFQHVDHNLRPILEGQPVDARQPILLRHVLTGRNLTVNFHKRFKNAYGVEYLMTCDVDRDIHKMEKENSIFRIRQIEFPPRKMDRQKEKEFRNDLEQQIHQSAMLEGHRYAHLEAVDHPRYPHPHPHPSCKAFREEDATAARRIRHLR</sequence>
<accession>A0A9X6NG52</accession>
<protein>
    <submittedName>
        <fullName evidence="1">Uncharacterized protein</fullName>
    </submittedName>
</protein>
<comment type="caution">
    <text evidence="1">The sequence shown here is derived from an EMBL/GenBank/DDBJ whole genome shotgun (WGS) entry which is preliminary data.</text>
</comment>
<keyword evidence="2" id="KW-1185">Reference proteome</keyword>
<dbReference type="GO" id="GO:0031514">
    <property type="term" value="C:motile cilium"/>
    <property type="evidence" value="ECO:0007669"/>
    <property type="project" value="TreeGrafter"/>
</dbReference>
<dbReference type="GO" id="GO:0060271">
    <property type="term" value="P:cilium assembly"/>
    <property type="evidence" value="ECO:0007669"/>
    <property type="project" value="TreeGrafter"/>
</dbReference>
<dbReference type="InterPro" id="IPR036300">
    <property type="entry name" value="MIR_dom_sf"/>
</dbReference>
<dbReference type="Gene3D" id="2.80.10.50">
    <property type="match status" value="1"/>
</dbReference>